<sequence length="134" mass="14617">ELASLWLPERISSSGLVRRVIQGNSFPSKAVALKGIESSSVFIPNFSTSLLSMRSRSQPESMRAVSSCDAFCSKSLAGRGNTNEAIVHMKVAFNELNCVCSMFECSFLNGSPKFIDGNRRGQAVPKHVYLHSSQ</sequence>
<comment type="caution">
    <text evidence="1">The sequence shown here is derived from an EMBL/GenBank/DDBJ whole genome shotgun (WGS) entry which is preliminary data.</text>
</comment>
<evidence type="ECO:0000313" key="1">
    <source>
        <dbReference type="EMBL" id="MEQ2199078.1"/>
    </source>
</evidence>
<proteinExistence type="predicted"/>
<dbReference type="Proteomes" id="UP001434883">
    <property type="component" value="Unassembled WGS sequence"/>
</dbReference>
<organism evidence="1 2">
    <name type="scientific">Xenoophorus captivus</name>
    <dbReference type="NCBI Taxonomy" id="1517983"/>
    <lineage>
        <taxon>Eukaryota</taxon>
        <taxon>Metazoa</taxon>
        <taxon>Chordata</taxon>
        <taxon>Craniata</taxon>
        <taxon>Vertebrata</taxon>
        <taxon>Euteleostomi</taxon>
        <taxon>Actinopterygii</taxon>
        <taxon>Neopterygii</taxon>
        <taxon>Teleostei</taxon>
        <taxon>Neoteleostei</taxon>
        <taxon>Acanthomorphata</taxon>
        <taxon>Ovalentaria</taxon>
        <taxon>Atherinomorphae</taxon>
        <taxon>Cyprinodontiformes</taxon>
        <taxon>Goodeidae</taxon>
        <taxon>Xenoophorus</taxon>
    </lineage>
</organism>
<reference evidence="1 2" key="1">
    <citation type="submission" date="2021-06" db="EMBL/GenBank/DDBJ databases">
        <authorList>
            <person name="Palmer J.M."/>
        </authorList>
    </citation>
    <scope>NUCLEOTIDE SEQUENCE [LARGE SCALE GENOMIC DNA]</scope>
    <source>
        <strain evidence="1 2">XC_2019</strain>
        <tissue evidence="1">Muscle</tissue>
    </source>
</reference>
<keyword evidence="2" id="KW-1185">Reference proteome</keyword>
<evidence type="ECO:0000313" key="2">
    <source>
        <dbReference type="Proteomes" id="UP001434883"/>
    </source>
</evidence>
<feature type="non-terminal residue" evidence="1">
    <location>
        <position position="1"/>
    </location>
</feature>
<dbReference type="EMBL" id="JAHRIN010022426">
    <property type="protein sequence ID" value="MEQ2199078.1"/>
    <property type="molecule type" value="Genomic_DNA"/>
</dbReference>
<gene>
    <name evidence="1" type="ORF">XENOCAPTIV_024231</name>
</gene>
<name>A0ABV0QUK2_9TELE</name>
<accession>A0ABV0QUK2</accession>
<protein>
    <submittedName>
        <fullName evidence="1">Uncharacterized protein</fullName>
    </submittedName>
</protein>